<organism evidence="2 3">
    <name type="scientific">Spirosoma soli</name>
    <dbReference type="NCBI Taxonomy" id="1770529"/>
    <lineage>
        <taxon>Bacteria</taxon>
        <taxon>Pseudomonadati</taxon>
        <taxon>Bacteroidota</taxon>
        <taxon>Cytophagia</taxon>
        <taxon>Cytophagales</taxon>
        <taxon>Cytophagaceae</taxon>
        <taxon>Spirosoma</taxon>
    </lineage>
</organism>
<dbReference type="EMBL" id="JBHULN010000021">
    <property type="protein sequence ID" value="MFD2573837.1"/>
    <property type="molecule type" value="Genomic_DNA"/>
</dbReference>
<feature type="transmembrane region" description="Helical" evidence="1">
    <location>
        <begin position="12"/>
        <end position="36"/>
    </location>
</feature>
<comment type="caution">
    <text evidence="2">The sequence shown here is derived from an EMBL/GenBank/DDBJ whole genome shotgun (WGS) entry which is preliminary data.</text>
</comment>
<feature type="transmembrane region" description="Helical" evidence="1">
    <location>
        <begin position="180"/>
        <end position="198"/>
    </location>
</feature>
<feature type="transmembrane region" description="Helical" evidence="1">
    <location>
        <begin position="286"/>
        <end position="304"/>
    </location>
</feature>
<evidence type="ECO:0000256" key="1">
    <source>
        <dbReference type="SAM" id="Phobius"/>
    </source>
</evidence>
<keyword evidence="1" id="KW-0812">Transmembrane</keyword>
<name>A0ABW5M9Z3_9BACT</name>
<dbReference type="RefSeq" id="WP_381526905.1">
    <property type="nucleotide sequence ID" value="NZ_JBHULN010000021.1"/>
</dbReference>
<dbReference type="Proteomes" id="UP001597469">
    <property type="component" value="Unassembled WGS sequence"/>
</dbReference>
<keyword evidence="1" id="KW-0472">Membrane</keyword>
<accession>A0ABW5M9Z3</accession>
<gene>
    <name evidence="2" type="ORF">ACFSUS_24585</name>
</gene>
<evidence type="ECO:0008006" key="4">
    <source>
        <dbReference type="Google" id="ProtNLM"/>
    </source>
</evidence>
<evidence type="ECO:0000313" key="2">
    <source>
        <dbReference type="EMBL" id="MFD2573837.1"/>
    </source>
</evidence>
<proteinExistence type="predicted"/>
<feature type="transmembrane region" description="Helical" evidence="1">
    <location>
        <begin position="146"/>
        <end position="168"/>
    </location>
</feature>
<keyword evidence="3" id="KW-1185">Reference proteome</keyword>
<sequence length="316" mass="36783">MLRNLFRLLGRVYTAFWALVMTALLAAATWVMWYLYQAERLDSKFAREGQLVKVQIKETDRNPRMFLDQFGNAVYVRFNYRNQTYKTRCANDSTWLSAGDHIQLLYHPGLDKFQPPQRARTATPTRVRSRLIEWSSMVDFSREHQLLGGFILAALALFFVGGGAIVTLTSWTFIQTIARFVLLAALGVAALFFTYDTIQYFQYFQSLRANGRAMEVDVTDTDRTNHSRRSRSHWYTYDATFRFQGQERVVAIDEDDYERLNGTDRKLRVLYNSSLNDFIAVDYSPAFSQLLLPLFFWFLFGLLVRNSLSTPKPVRP</sequence>
<evidence type="ECO:0000313" key="3">
    <source>
        <dbReference type="Proteomes" id="UP001597469"/>
    </source>
</evidence>
<protein>
    <recommendedName>
        <fullName evidence="4">DUF3592 domain-containing protein</fullName>
    </recommendedName>
</protein>
<reference evidence="3" key="1">
    <citation type="journal article" date="2019" name="Int. J. Syst. Evol. Microbiol.">
        <title>The Global Catalogue of Microorganisms (GCM) 10K type strain sequencing project: providing services to taxonomists for standard genome sequencing and annotation.</title>
        <authorList>
            <consortium name="The Broad Institute Genomics Platform"/>
            <consortium name="The Broad Institute Genome Sequencing Center for Infectious Disease"/>
            <person name="Wu L."/>
            <person name="Ma J."/>
        </authorList>
    </citation>
    <scope>NUCLEOTIDE SEQUENCE [LARGE SCALE GENOMIC DNA]</scope>
    <source>
        <strain evidence="3">KCTC 42805</strain>
    </source>
</reference>
<keyword evidence="1" id="KW-1133">Transmembrane helix</keyword>